<dbReference type="EC" id="3.6.1.41" evidence="3"/>
<dbReference type="GO" id="GO:0008803">
    <property type="term" value="F:bis(5'-nucleosyl)-tetraphosphatase (symmetrical) activity"/>
    <property type="evidence" value="ECO:0007669"/>
    <property type="project" value="UniProtKB-EC"/>
</dbReference>
<dbReference type="AlphaFoldDB" id="A0A1W1C6Q6"/>
<comment type="function">
    <text evidence="1">Hydrolyzes diadenosine 5',5'''-P1,P4-tetraphosphate to yield ADP.</text>
</comment>
<evidence type="ECO:0000256" key="3">
    <source>
        <dbReference type="ARBA" id="ARBA00012506"/>
    </source>
</evidence>
<dbReference type="EMBL" id="FPHI01000022">
    <property type="protein sequence ID" value="SFV61466.1"/>
    <property type="molecule type" value="Genomic_DNA"/>
</dbReference>
<evidence type="ECO:0000259" key="9">
    <source>
        <dbReference type="Pfam" id="PF00149"/>
    </source>
</evidence>
<evidence type="ECO:0000313" key="10">
    <source>
        <dbReference type="EMBL" id="SFV61466.1"/>
    </source>
</evidence>
<dbReference type="InterPro" id="IPR004617">
    <property type="entry name" value="ApaH"/>
</dbReference>
<keyword evidence="4 10" id="KW-0378">Hydrolase</keyword>
<organism evidence="10">
    <name type="scientific">hydrothermal vent metagenome</name>
    <dbReference type="NCBI Taxonomy" id="652676"/>
    <lineage>
        <taxon>unclassified sequences</taxon>
        <taxon>metagenomes</taxon>
        <taxon>ecological metagenomes</taxon>
    </lineage>
</organism>
<name>A0A1W1C6Q6_9ZZZZ</name>
<evidence type="ECO:0000256" key="8">
    <source>
        <dbReference type="ARBA" id="ARBA00049417"/>
    </source>
</evidence>
<dbReference type="PANTHER" id="PTHR40942">
    <property type="match status" value="1"/>
</dbReference>
<sequence length="279" mass="31849">MAVWAIGDIQGCHTSLRELLGKIAFNPLHDKLWIAGDLVNRGENSLETLYYLYSIRESIKVVLGNHDISLIAAYYGIKKSNPTIEPILRSPDAKKLVDWLREQKLLHVDYQLGYCMAHAGISPEFDLGMALHYAQHIEERLQGKDTDVKMWLKQILKEGTDRFNREASSIDIDKYILSSFTRMRYCHGDYRLDFNQKGTPTDALREKGLKPWFECDNRKDIDLKIIFGHWSTLGFYHDKHVLALDTGCLWGGQLTAARIDGDEVEVVSVNCSATMEPNS</sequence>
<evidence type="ECO:0000256" key="1">
    <source>
        <dbReference type="ARBA" id="ARBA00003413"/>
    </source>
</evidence>
<dbReference type="Pfam" id="PF00149">
    <property type="entry name" value="Metallophos"/>
    <property type="match status" value="1"/>
</dbReference>
<accession>A0A1W1C6Q6</accession>
<dbReference type="PANTHER" id="PTHR40942:SF4">
    <property type="entry name" value="CYTOCHROME C5"/>
    <property type="match status" value="1"/>
</dbReference>
<reference evidence="10" key="1">
    <citation type="submission" date="2016-10" db="EMBL/GenBank/DDBJ databases">
        <authorList>
            <person name="de Groot N.N."/>
        </authorList>
    </citation>
    <scope>NUCLEOTIDE SEQUENCE</scope>
</reference>
<comment type="similarity">
    <text evidence="2">Belongs to the Ap4A hydrolase family.</text>
</comment>
<evidence type="ECO:0000256" key="6">
    <source>
        <dbReference type="ARBA" id="ARBA00032248"/>
    </source>
</evidence>
<dbReference type="PIRSF" id="PIRSF000903">
    <property type="entry name" value="B5n-ttraPtase_sm"/>
    <property type="match status" value="1"/>
</dbReference>
<proteinExistence type="inferred from homology"/>
<dbReference type="NCBIfam" id="NF001204">
    <property type="entry name" value="PRK00166.1"/>
    <property type="match status" value="1"/>
</dbReference>
<comment type="catalytic activity">
    <reaction evidence="8">
        <text>P(1),P(4)-bis(5'-adenosyl) tetraphosphate + H2O = 2 ADP + 2 H(+)</text>
        <dbReference type="Rhea" id="RHEA:24252"/>
        <dbReference type="ChEBI" id="CHEBI:15377"/>
        <dbReference type="ChEBI" id="CHEBI:15378"/>
        <dbReference type="ChEBI" id="CHEBI:58141"/>
        <dbReference type="ChEBI" id="CHEBI:456216"/>
        <dbReference type="EC" id="3.6.1.41"/>
    </reaction>
</comment>
<evidence type="ECO:0000256" key="2">
    <source>
        <dbReference type="ARBA" id="ARBA00005419"/>
    </source>
</evidence>
<evidence type="ECO:0000256" key="7">
    <source>
        <dbReference type="ARBA" id="ARBA00033210"/>
    </source>
</evidence>
<dbReference type="SUPFAM" id="SSF56300">
    <property type="entry name" value="Metallo-dependent phosphatases"/>
    <property type="match status" value="1"/>
</dbReference>
<evidence type="ECO:0000256" key="5">
    <source>
        <dbReference type="ARBA" id="ARBA00031248"/>
    </source>
</evidence>
<gene>
    <name evidence="10" type="ORF">MNB_SV-3-1078</name>
</gene>
<dbReference type="NCBIfam" id="TIGR00668">
    <property type="entry name" value="apaH"/>
    <property type="match status" value="1"/>
</dbReference>
<dbReference type="Gene3D" id="3.60.21.10">
    <property type="match status" value="1"/>
</dbReference>
<evidence type="ECO:0000256" key="4">
    <source>
        <dbReference type="ARBA" id="ARBA00022801"/>
    </source>
</evidence>
<protein>
    <recommendedName>
        <fullName evidence="3">bis(5'-nucleosyl)-tetraphosphatase (symmetrical)</fullName>
        <ecNumber evidence="3">3.6.1.41</ecNumber>
    </recommendedName>
    <alternativeName>
        <fullName evidence="6">Ap4A hydrolase</fullName>
    </alternativeName>
    <alternativeName>
        <fullName evidence="5">Diadenosine 5',5'''-P1,P4-tetraphosphate pyrophosphohydrolase</fullName>
    </alternativeName>
    <alternativeName>
        <fullName evidence="7">Diadenosine tetraphosphatase</fullName>
    </alternativeName>
</protein>
<feature type="domain" description="Calcineurin-like phosphoesterase" evidence="9">
    <location>
        <begin position="1"/>
        <end position="161"/>
    </location>
</feature>
<dbReference type="InterPro" id="IPR029052">
    <property type="entry name" value="Metallo-depent_PP-like"/>
</dbReference>
<dbReference type="InterPro" id="IPR004843">
    <property type="entry name" value="Calcineurin-like_PHP"/>
</dbReference>